<evidence type="ECO:0000256" key="4">
    <source>
        <dbReference type="ARBA" id="ARBA00022989"/>
    </source>
</evidence>
<keyword evidence="4 6" id="KW-1133">Transmembrane helix</keyword>
<dbReference type="Pfam" id="PF06146">
    <property type="entry name" value="PsiE"/>
    <property type="match status" value="1"/>
</dbReference>
<feature type="transmembrane region" description="Helical" evidence="6">
    <location>
        <begin position="79"/>
        <end position="96"/>
    </location>
</feature>
<feature type="transmembrane region" description="Helical" evidence="6">
    <location>
        <begin position="39"/>
        <end position="59"/>
    </location>
</feature>
<evidence type="ECO:0000256" key="3">
    <source>
        <dbReference type="ARBA" id="ARBA00022692"/>
    </source>
</evidence>
<organism evidence="7">
    <name type="scientific">Kuenenia stuttgartiensis</name>
    <dbReference type="NCBI Taxonomy" id="174633"/>
    <lineage>
        <taxon>Bacteria</taxon>
        <taxon>Pseudomonadati</taxon>
        <taxon>Planctomycetota</taxon>
        <taxon>Candidatus Brocadiia</taxon>
        <taxon>Candidatus Brocadiales</taxon>
        <taxon>Candidatus Brocadiaceae</taxon>
        <taxon>Candidatus Kuenenia</taxon>
    </lineage>
</organism>
<keyword evidence="2" id="KW-1003">Cell membrane</keyword>
<proteinExistence type="predicted"/>
<keyword evidence="5 6" id="KW-0472">Membrane</keyword>
<keyword evidence="3 6" id="KW-0812">Transmembrane</keyword>
<dbReference type="InterPro" id="IPR020948">
    <property type="entry name" value="P_starv_induced_PsiE-like"/>
</dbReference>
<feature type="transmembrane region" description="Helical" evidence="6">
    <location>
        <begin position="108"/>
        <end position="125"/>
    </location>
</feature>
<evidence type="ECO:0000256" key="2">
    <source>
        <dbReference type="ARBA" id="ARBA00022475"/>
    </source>
</evidence>
<evidence type="ECO:0000313" key="7">
    <source>
        <dbReference type="EMBL" id="CAJ73246.1"/>
    </source>
</evidence>
<reference evidence="7" key="2">
    <citation type="submission" date="2006-01" db="EMBL/GenBank/DDBJ databases">
        <authorList>
            <person name="Genoscope"/>
        </authorList>
    </citation>
    <scope>NUCLEOTIDE SEQUENCE</scope>
</reference>
<dbReference type="AlphaFoldDB" id="Q1Q6Q4"/>
<evidence type="ECO:0000256" key="6">
    <source>
        <dbReference type="SAM" id="Phobius"/>
    </source>
</evidence>
<dbReference type="GO" id="GO:0005886">
    <property type="term" value="C:plasma membrane"/>
    <property type="evidence" value="ECO:0007669"/>
    <property type="project" value="UniProtKB-SubCell"/>
</dbReference>
<reference evidence="7" key="1">
    <citation type="journal article" date="2006" name="Nature">
        <title>Deciphering the evolution and metabolism of an anammox bacterium from a community genome.</title>
        <authorList>
            <person name="Strous M."/>
            <person name="Pelletier E."/>
            <person name="Mangenot S."/>
            <person name="Rattei T."/>
            <person name="Lehner A."/>
            <person name="Taylor M.W."/>
            <person name="Horn M."/>
            <person name="Daims H."/>
            <person name="Bartol-Mavel D."/>
            <person name="Wincker P."/>
            <person name="Barbe V."/>
            <person name="Fonknechten N."/>
            <person name="Vallenet D."/>
            <person name="Segurens B."/>
            <person name="Schenowitz-Truong C."/>
            <person name="Medigue C."/>
            <person name="Collingro A."/>
            <person name="Snel B."/>
            <person name="Dutilh B.E."/>
            <person name="OpDenCamp H.J.M."/>
            <person name="vanDerDrift C."/>
            <person name="Cirpus I."/>
            <person name="vanDePas-Schoonen K.T."/>
            <person name="Harhangi H.R."/>
            <person name="vanNiftrik L."/>
            <person name="Schmid M."/>
            <person name="Keltjens J."/>
            <person name="vanDeVossenberg J."/>
            <person name="Kartal B."/>
            <person name="Meier H."/>
            <person name="Frishman D."/>
            <person name="Huynen M.A."/>
            <person name="Mewes H."/>
            <person name="Weissenbach J."/>
            <person name="Jetten M.S.M."/>
            <person name="Wagner M."/>
            <person name="LePaslier D."/>
        </authorList>
    </citation>
    <scope>NUCLEOTIDE SEQUENCE</scope>
</reference>
<feature type="transmembrane region" description="Helical" evidence="6">
    <location>
        <begin position="137"/>
        <end position="158"/>
    </location>
</feature>
<evidence type="ECO:0000256" key="1">
    <source>
        <dbReference type="ARBA" id="ARBA00004651"/>
    </source>
</evidence>
<evidence type="ECO:0000256" key="5">
    <source>
        <dbReference type="ARBA" id="ARBA00023136"/>
    </source>
</evidence>
<name>Q1Q6Q4_KUEST</name>
<sequence>MFFVLHYKRVKAMELNTKGKLPHPENWKSMHFYEKFEHIVSIALTVIISIVIIIAFLRLIVDVYNLLIVLALNPIEHSVFQTIFGMIMTLLIALEFKHSILQSIFRRASIVQVRTVMLIAILALARKLIILDVKTESPAIIAALSGALLVAGIVFWLIKEREDSARYKNR</sequence>
<evidence type="ECO:0008006" key="8">
    <source>
        <dbReference type="Google" id="ProtNLM"/>
    </source>
</evidence>
<gene>
    <name evidence="7" type="ORF">kuste2499</name>
</gene>
<protein>
    <recommendedName>
        <fullName evidence="8">Diguanylate cyclase</fullName>
    </recommendedName>
</protein>
<comment type="subcellular location">
    <subcellularLocation>
        <location evidence="1">Cell membrane</location>
        <topology evidence="1">Multi-pass membrane protein</topology>
    </subcellularLocation>
</comment>
<dbReference type="EMBL" id="CT573071">
    <property type="protein sequence ID" value="CAJ73246.1"/>
    <property type="molecule type" value="Genomic_DNA"/>
</dbReference>
<accession>Q1Q6Q4</accession>